<name>M3G777_9LEPT</name>
<evidence type="ECO:0000313" key="1">
    <source>
        <dbReference type="EMBL" id="EMF81849.1"/>
    </source>
</evidence>
<accession>M3G777</accession>
<gene>
    <name evidence="1" type="ORF">LEP1GSC188_0789</name>
</gene>
<sequence length="40" mass="4899">MSFALRLKNRFKRFLENCIEFSKLFLKRHHFIKATNDNLA</sequence>
<dbReference type="AlphaFoldDB" id="M3G777"/>
<proteinExistence type="predicted"/>
<dbReference type="Proteomes" id="UP000011770">
    <property type="component" value="Unassembled WGS sequence"/>
</dbReference>
<reference evidence="1 2" key="1">
    <citation type="submission" date="2013-01" db="EMBL/GenBank/DDBJ databases">
        <authorList>
            <person name="Harkins D.M."/>
            <person name="Durkin A.S."/>
            <person name="Brinkac L.M."/>
            <person name="Haft D.H."/>
            <person name="Selengut J.D."/>
            <person name="Sanka R."/>
            <person name="DePew J."/>
            <person name="Purushe J."/>
            <person name="Tulsiani S.M."/>
            <person name="Graham G.C."/>
            <person name="Burns M.-A."/>
            <person name="Dohnt M.F."/>
            <person name="Smythe L.D."/>
            <person name="McKay D.B."/>
            <person name="Craig S.B."/>
            <person name="Vinetz J.M."/>
            <person name="Sutton G.G."/>
            <person name="Nierman W.C."/>
            <person name="Fouts D.E."/>
        </authorList>
    </citation>
    <scope>NUCLEOTIDE SEQUENCE [LARGE SCALE GENOMIC DNA]</scope>
    <source>
        <strain evidence="1 2">LT2116</strain>
    </source>
</reference>
<evidence type="ECO:0000313" key="2">
    <source>
        <dbReference type="Proteomes" id="UP000011770"/>
    </source>
</evidence>
<dbReference type="EMBL" id="AHOR02000029">
    <property type="protein sequence ID" value="EMF81849.1"/>
    <property type="molecule type" value="Genomic_DNA"/>
</dbReference>
<protein>
    <submittedName>
        <fullName evidence="1">Uncharacterized protein</fullName>
    </submittedName>
</protein>
<organism evidence="1 2">
    <name type="scientific">Leptospira weilii serovar Topaz str. LT2116</name>
    <dbReference type="NCBI Taxonomy" id="1088540"/>
    <lineage>
        <taxon>Bacteria</taxon>
        <taxon>Pseudomonadati</taxon>
        <taxon>Spirochaetota</taxon>
        <taxon>Spirochaetia</taxon>
        <taxon>Leptospirales</taxon>
        <taxon>Leptospiraceae</taxon>
        <taxon>Leptospira</taxon>
    </lineage>
</organism>
<comment type="caution">
    <text evidence="1">The sequence shown here is derived from an EMBL/GenBank/DDBJ whole genome shotgun (WGS) entry which is preliminary data.</text>
</comment>